<keyword evidence="7" id="KW-0408">Iron</keyword>
<dbReference type="GO" id="GO:0019556">
    <property type="term" value="P:L-histidine catabolic process to glutamate and formamide"/>
    <property type="evidence" value="ECO:0007669"/>
    <property type="project" value="InterPro"/>
</dbReference>
<evidence type="ECO:0000313" key="9">
    <source>
        <dbReference type="EMBL" id="SUZ63431.1"/>
    </source>
</evidence>
<dbReference type="AlphaFoldDB" id="A0A381P926"/>
<keyword evidence="4" id="KW-0378">Hydrolase</keyword>
<evidence type="ECO:0000256" key="5">
    <source>
        <dbReference type="ARBA" id="ARBA00022808"/>
    </source>
</evidence>
<evidence type="ECO:0000259" key="8">
    <source>
        <dbReference type="Pfam" id="PF01979"/>
    </source>
</evidence>
<dbReference type="NCBIfam" id="TIGR01224">
    <property type="entry name" value="hutI"/>
    <property type="match status" value="1"/>
</dbReference>
<comment type="pathway">
    <text evidence="1">Amino-acid degradation.</text>
</comment>
<organism evidence="9">
    <name type="scientific">marine metagenome</name>
    <dbReference type="NCBI Taxonomy" id="408172"/>
    <lineage>
        <taxon>unclassified sequences</taxon>
        <taxon>metagenomes</taxon>
        <taxon>ecological metagenomes</taxon>
    </lineage>
</organism>
<dbReference type="GO" id="GO:0005737">
    <property type="term" value="C:cytoplasm"/>
    <property type="evidence" value="ECO:0007669"/>
    <property type="project" value="InterPro"/>
</dbReference>
<dbReference type="EC" id="3.5.2.7" evidence="2"/>
<dbReference type="GO" id="GO:0050480">
    <property type="term" value="F:imidazolonepropionase activity"/>
    <property type="evidence" value="ECO:0007669"/>
    <property type="project" value="UniProtKB-EC"/>
</dbReference>
<dbReference type="FunFam" id="3.20.20.140:FF:000007">
    <property type="entry name" value="Imidazolonepropionase"/>
    <property type="match status" value="1"/>
</dbReference>
<evidence type="ECO:0000256" key="7">
    <source>
        <dbReference type="ARBA" id="ARBA00023004"/>
    </source>
</evidence>
<dbReference type="GO" id="GO:0046872">
    <property type="term" value="F:metal ion binding"/>
    <property type="evidence" value="ECO:0007669"/>
    <property type="project" value="UniProtKB-KW"/>
</dbReference>
<evidence type="ECO:0000256" key="1">
    <source>
        <dbReference type="ARBA" id="ARBA00005023"/>
    </source>
</evidence>
<sequence>MKDLSQINNAYLLIKNDQIIDFGEMTSSPNIDVDKIIDVKDRFILPAWCDSHTHIVYSGSREKEFVDRISGVSYEEIAKKGGGILNSAKKLQKESFEKLYSESAARLEEVMKLGTGAIEIKSGYGLELSAEIKMLEVIDKLKKNYNASIQPTFLAAHAVPTEYVNKKEKYISQIIDQWIPKVSERKLAKYIDVFCEKGYFDINETRLIIKAGKKHGLIPKIHVNQFNSFGGVPLCTELDCHTIDHLEILNDEDINAIKNSNTMPVALPNCSFFLKIPYMPARKLIDNNIPLVLASDYNPGSSPSGNMNFVVSLACTKMGMTPEEAINAATINGAFAMGLSEEVGSITIGKKANLIITKKISSYSMIPYAFGSNLIDEVYINGKSIIGS</sequence>
<protein>
    <recommendedName>
        <fullName evidence="2">imidazolonepropionase</fullName>
        <ecNumber evidence="2">3.5.2.7</ecNumber>
    </recommendedName>
</protein>
<gene>
    <name evidence="9" type="ORF">METZ01_LOCUS16285</name>
</gene>
<feature type="domain" description="Amidohydrolase-related" evidence="8">
    <location>
        <begin position="45"/>
        <end position="384"/>
    </location>
</feature>
<evidence type="ECO:0000256" key="4">
    <source>
        <dbReference type="ARBA" id="ARBA00022801"/>
    </source>
</evidence>
<name>A0A381P926_9ZZZZ</name>
<dbReference type="InterPro" id="IPR011059">
    <property type="entry name" value="Metal-dep_hydrolase_composite"/>
</dbReference>
<dbReference type="EMBL" id="UINC01000916">
    <property type="protein sequence ID" value="SUZ63431.1"/>
    <property type="molecule type" value="Genomic_DNA"/>
</dbReference>
<keyword evidence="3" id="KW-0479">Metal-binding</keyword>
<accession>A0A381P926</accession>
<dbReference type="PANTHER" id="PTHR42752">
    <property type="entry name" value="IMIDAZOLONEPROPIONASE"/>
    <property type="match status" value="1"/>
</dbReference>
<dbReference type="InterPro" id="IPR032466">
    <property type="entry name" value="Metal_Hydrolase"/>
</dbReference>
<reference evidence="9" key="1">
    <citation type="submission" date="2018-05" db="EMBL/GenBank/DDBJ databases">
        <authorList>
            <person name="Lanie J.A."/>
            <person name="Ng W.-L."/>
            <person name="Kazmierczak K.M."/>
            <person name="Andrzejewski T.M."/>
            <person name="Davidsen T.M."/>
            <person name="Wayne K.J."/>
            <person name="Tettelin H."/>
            <person name="Glass J.I."/>
            <person name="Rusch D."/>
            <person name="Podicherti R."/>
            <person name="Tsui H.-C.T."/>
            <person name="Winkler M.E."/>
        </authorList>
    </citation>
    <scope>NUCLEOTIDE SEQUENCE</scope>
</reference>
<keyword evidence="6" id="KW-0862">Zinc</keyword>
<dbReference type="SUPFAM" id="SSF51556">
    <property type="entry name" value="Metallo-dependent hydrolases"/>
    <property type="match status" value="1"/>
</dbReference>
<dbReference type="Gene3D" id="3.20.20.140">
    <property type="entry name" value="Metal-dependent hydrolases"/>
    <property type="match status" value="1"/>
</dbReference>
<keyword evidence="5" id="KW-0369">Histidine metabolism</keyword>
<dbReference type="InterPro" id="IPR006680">
    <property type="entry name" value="Amidohydro-rel"/>
</dbReference>
<evidence type="ECO:0000256" key="3">
    <source>
        <dbReference type="ARBA" id="ARBA00022723"/>
    </source>
</evidence>
<evidence type="ECO:0000256" key="6">
    <source>
        <dbReference type="ARBA" id="ARBA00022833"/>
    </source>
</evidence>
<dbReference type="InterPro" id="IPR005920">
    <property type="entry name" value="HutI"/>
</dbReference>
<dbReference type="Pfam" id="PF01979">
    <property type="entry name" value="Amidohydro_1"/>
    <property type="match status" value="1"/>
</dbReference>
<dbReference type="SUPFAM" id="SSF51338">
    <property type="entry name" value="Composite domain of metallo-dependent hydrolases"/>
    <property type="match status" value="1"/>
</dbReference>
<proteinExistence type="inferred from homology"/>
<dbReference type="HAMAP" id="MF_00372">
    <property type="entry name" value="HutI"/>
    <property type="match status" value="1"/>
</dbReference>
<dbReference type="Gene3D" id="2.30.40.10">
    <property type="entry name" value="Urease, subunit C, domain 1"/>
    <property type="match status" value="1"/>
</dbReference>
<dbReference type="PANTHER" id="PTHR42752:SF1">
    <property type="entry name" value="IMIDAZOLONEPROPIONASE-RELATED"/>
    <property type="match status" value="1"/>
</dbReference>
<evidence type="ECO:0000256" key="2">
    <source>
        <dbReference type="ARBA" id="ARBA00012864"/>
    </source>
</evidence>